<feature type="region of interest" description="Disordered" evidence="10">
    <location>
        <begin position="184"/>
        <end position="205"/>
    </location>
</feature>
<feature type="non-terminal residue" evidence="14">
    <location>
        <position position="1"/>
    </location>
</feature>
<keyword evidence="3" id="KW-1003">Cell membrane</keyword>
<keyword evidence="6" id="KW-0297">G-protein coupled receptor</keyword>
<name>A0A9C6X852_FRAOC</name>
<evidence type="ECO:0000256" key="10">
    <source>
        <dbReference type="SAM" id="MobiDB-lite"/>
    </source>
</evidence>
<dbReference type="PANTHER" id="PTHR24230">
    <property type="entry name" value="G-PROTEIN COUPLED RECEPTOR"/>
    <property type="match status" value="1"/>
</dbReference>
<feature type="transmembrane region" description="Helical" evidence="11">
    <location>
        <begin position="92"/>
        <end position="110"/>
    </location>
</feature>
<dbReference type="Pfam" id="PF00001">
    <property type="entry name" value="7tm_1"/>
    <property type="match status" value="1"/>
</dbReference>
<evidence type="ECO:0000256" key="3">
    <source>
        <dbReference type="ARBA" id="ARBA00022475"/>
    </source>
</evidence>
<dbReference type="SUPFAM" id="SSF81321">
    <property type="entry name" value="Family A G protein-coupled receptor-like"/>
    <property type="match status" value="1"/>
</dbReference>
<dbReference type="InterPro" id="IPR000276">
    <property type="entry name" value="GPCR_Rhodpsn"/>
</dbReference>
<evidence type="ECO:0000256" key="9">
    <source>
        <dbReference type="ARBA" id="ARBA00023224"/>
    </source>
</evidence>
<evidence type="ECO:0000313" key="14">
    <source>
        <dbReference type="RefSeq" id="XP_052130810.1"/>
    </source>
</evidence>
<reference evidence="14" key="1">
    <citation type="submission" date="2025-08" db="UniProtKB">
        <authorList>
            <consortium name="RefSeq"/>
        </authorList>
    </citation>
    <scope>IDENTIFICATION</scope>
    <source>
        <tissue evidence="14">Whole organism</tissue>
    </source>
</reference>
<evidence type="ECO:0000256" key="6">
    <source>
        <dbReference type="ARBA" id="ARBA00023040"/>
    </source>
</evidence>
<dbReference type="OrthoDB" id="6022667at2759"/>
<dbReference type="InterPro" id="IPR017452">
    <property type="entry name" value="GPCR_Rhodpsn_7TM"/>
</dbReference>
<keyword evidence="9" id="KW-0807">Transducer</keyword>
<evidence type="ECO:0000256" key="11">
    <source>
        <dbReference type="SAM" id="Phobius"/>
    </source>
</evidence>
<keyword evidence="4 11" id="KW-0812">Transmembrane</keyword>
<sequence length="266" mass="30798">LFIFSVKEGPFYEPYFQCVTYAVSAESERLYNIINFITLFFIPLLGLIASYLSIYCTLSRGRSEMRMMSEMSVSMTHNRQRSMKRAMVKSRWIAVVIVCAYIVFWLPYYGTMLVYFLSPGQWYDSKWMDWIFFFGMANSVVNPAVYGMFQLWKPKRRKQWSCFRPREGSTQLTHLTIQESFRRAKPHKPGLSPLSPTGSLRGSSLSLPPSPVALHTLPDVRREAEAVPSAETSQRTTTTKPANLSWRARVLRKYRTLRAASNQTHI</sequence>
<proteinExistence type="inferred from homology"/>
<comment type="subcellular location">
    <subcellularLocation>
        <location evidence="1">Cell membrane</location>
        <topology evidence="1">Multi-pass membrane protein</topology>
    </subcellularLocation>
</comment>
<dbReference type="RefSeq" id="XP_052130810.1">
    <property type="nucleotide sequence ID" value="XM_052274850.1"/>
</dbReference>
<dbReference type="Proteomes" id="UP000504606">
    <property type="component" value="Unplaced"/>
</dbReference>
<comment type="similarity">
    <text evidence="2">Belongs to the G-protein coupled receptor 1 family.</text>
</comment>
<accession>A0A9C6X852</accession>
<evidence type="ECO:0000256" key="4">
    <source>
        <dbReference type="ARBA" id="ARBA00022692"/>
    </source>
</evidence>
<evidence type="ECO:0000256" key="5">
    <source>
        <dbReference type="ARBA" id="ARBA00022989"/>
    </source>
</evidence>
<feature type="transmembrane region" description="Helical" evidence="11">
    <location>
        <begin position="130"/>
        <end position="149"/>
    </location>
</feature>
<feature type="domain" description="G-protein coupled receptors family 1 profile" evidence="12">
    <location>
        <begin position="1"/>
        <end position="146"/>
    </location>
</feature>
<keyword evidence="8" id="KW-0675">Receptor</keyword>
<keyword evidence="5 11" id="KW-1133">Transmembrane helix</keyword>
<dbReference type="PANTHER" id="PTHR24230:SF163">
    <property type="entry name" value="CORAZONIN RECEPTOR, ISOFORM B"/>
    <property type="match status" value="1"/>
</dbReference>
<evidence type="ECO:0000313" key="13">
    <source>
        <dbReference type="Proteomes" id="UP000504606"/>
    </source>
</evidence>
<dbReference type="PROSITE" id="PS50262">
    <property type="entry name" value="G_PROTEIN_RECEP_F1_2"/>
    <property type="match status" value="1"/>
</dbReference>
<evidence type="ECO:0000259" key="12">
    <source>
        <dbReference type="PROSITE" id="PS50262"/>
    </source>
</evidence>
<evidence type="ECO:0000256" key="8">
    <source>
        <dbReference type="ARBA" id="ARBA00023170"/>
    </source>
</evidence>
<dbReference type="GeneID" id="113206493"/>
<evidence type="ECO:0000256" key="7">
    <source>
        <dbReference type="ARBA" id="ARBA00023136"/>
    </source>
</evidence>
<keyword evidence="7 11" id="KW-0472">Membrane</keyword>
<organism evidence="13 14">
    <name type="scientific">Frankliniella occidentalis</name>
    <name type="common">Western flower thrips</name>
    <name type="synonym">Euthrips occidentalis</name>
    <dbReference type="NCBI Taxonomy" id="133901"/>
    <lineage>
        <taxon>Eukaryota</taxon>
        <taxon>Metazoa</taxon>
        <taxon>Ecdysozoa</taxon>
        <taxon>Arthropoda</taxon>
        <taxon>Hexapoda</taxon>
        <taxon>Insecta</taxon>
        <taxon>Pterygota</taxon>
        <taxon>Neoptera</taxon>
        <taxon>Paraneoptera</taxon>
        <taxon>Thysanoptera</taxon>
        <taxon>Terebrantia</taxon>
        <taxon>Thripoidea</taxon>
        <taxon>Thripidae</taxon>
        <taxon>Frankliniella</taxon>
    </lineage>
</organism>
<dbReference type="PRINTS" id="PR00237">
    <property type="entry name" value="GPCRRHODOPSN"/>
</dbReference>
<evidence type="ECO:0000256" key="1">
    <source>
        <dbReference type="ARBA" id="ARBA00004651"/>
    </source>
</evidence>
<dbReference type="GO" id="GO:0005886">
    <property type="term" value="C:plasma membrane"/>
    <property type="evidence" value="ECO:0007669"/>
    <property type="project" value="UniProtKB-SubCell"/>
</dbReference>
<keyword evidence="13" id="KW-1185">Reference proteome</keyword>
<dbReference type="AlphaFoldDB" id="A0A9C6X852"/>
<dbReference type="KEGG" id="foc:113206493"/>
<gene>
    <name evidence="14" type="primary">LOC113206493</name>
</gene>
<evidence type="ECO:0000256" key="2">
    <source>
        <dbReference type="ARBA" id="ARBA00010663"/>
    </source>
</evidence>
<feature type="compositionally biased region" description="Low complexity" evidence="10">
    <location>
        <begin position="189"/>
        <end position="205"/>
    </location>
</feature>
<feature type="transmembrane region" description="Helical" evidence="11">
    <location>
        <begin position="33"/>
        <end position="58"/>
    </location>
</feature>
<dbReference type="GO" id="GO:0035237">
    <property type="term" value="F:corazonin receptor activity"/>
    <property type="evidence" value="ECO:0007669"/>
    <property type="project" value="TreeGrafter"/>
</dbReference>
<dbReference type="Gene3D" id="1.20.1070.10">
    <property type="entry name" value="Rhodopsin 7-helix transmembrane proteins"/>
    <property type="match status" value="1"/>
</dbReference>
<protein>
    <submittedName>
        <fullName evidence="14">Gonadotropin-releasing hormone receptor-like</fullName>
    </submittedName>
</protein>